<gene>
    <name evidence="2" type="ORF">P5G49_10485</name>
</gene>
<dbReference type="SUPFAM" id="SSF55136">
    <property type="entry name" value="Probable bacterial effector-binding domain"/>
    <property type="match status" value="1"/>
</dbReference>
<dbReference type="RefSeq" id="WP_301243658.1">
    <property type="nucleotide sequence ID" value="NZ_JAROCC010000007.1"/>
</dbReference>
<feature type="domain" description="AraC effector-binding" evidence="1">
    <location>
        <begin position="9"/>
        <end position="157"/>
    </location>
</feature>
<sequence>MEVKTVATFECGIIEKEYQLVGESITANFPEGFPDAAIKVQMDFERRLDEVANWKSKQVLFSPYMSNGIFATYFACLEVDEIKDVPEGMMALKLPLTKYAKISCSNKTVGQGYNKLFAWMGENGHKQKQYNDSCPIEIFYLEEDTEEEVVEILMPIQ</sequence>
<dbReference type="SMART" id="SM00871">
    <property type="entry name" value="AraC_E_bind"/>
    <property type="match status" value="1"/>
</dbReference>
<dbReference type="InterPro" id="IPR029441">
    <property type="entry name" value="Cass2"/>
</dbReference>
<dbReference type="Proteomes" id="UP001175097">
    <property type="component" value="Unassembled WGS sequence"/>
</dbReference>
<accession>A0ABT8JRV7</accession>
<name>A0ABT8JRV7_9BACL</name>
<dbReference type="InterPro" id="IPR010499">
    <property type="entry name" value="AraC_E-bd"/>
</dbReference>
<proteinExistence type="predicted"/>
<reference evidence="2" key="1">
    <citation type="submission" date="2023-03" db="EMBL/GenBank/DDBJ databases">
        <title>MT1 and MT2 Draft Genomes of Novel Species.</title>
        <authorList>
            <person name="Venkateswaran K."/>
        </authorList>
    </citation>
    <scope>NUCLEOTIDE SEQUENCE</scope>
    <source>
        <strain evidence="2">F6_3S_P_2</strain>
    </source>
</reference>
<dbReference type="InterPro" id="IPR011256">
    <property type="entry name" value="Reg_factor_effector_dom_sf"/>
</dbReference>
<dbReference type="Pfam" id="PF14526">
    <property type="entry name" value="Cass2"/>
    <property type="match status" value="1"/>
</dbReference>
<comment type="caution">
    <text evidence="2">The sequence shown here is derived from an EMBL/GenBank/DDBJ whole genome shotgun (WGS) entry which is preliminary data.</text>
</comment>
<keyword evidence="3" id="KW-1185">Reference proteome</keyword>
<organism evidence="2 3">
    <name type="scientific">Sporosarcina highlanderae</name>
    <dbReference type="NCBI Taxonomy" id="3035916"/>
    <lineage>
        <taxon>Bacteria</taxon>
        <taxon>Bacillati</taxon>
        <taxon>Bacillota</taxon>
        <taxon>Bacilli</taxon>
        <taxon>Bacillales</taxon>
        <taxon>Caryophanaceae</taxon>
        <taxon>Sporosarcina</taxon>
    </lineage>
</organism>
<dbReference type="Gene3D" id="3.20.80.10">
    <property type="entry name" value="Regulatory factor, effector binding domain"/>
    <property type="match status" value="1"/>
</dbReference>
<dbReference type="EMBL" id="JAROCC010000007">
    <property type="protein sequence ID" value="MDN4607896.1"/>
    <property type="molecule type" value="Genomic_DNA"/>
</dbReference>
<evidence type="ECO:0000259" key="1">
    <source>
        <dbReference type="SMART" id="SM00871"/>
    </source>
</evidence>
<evidence type="ECO:0000313" key="3">
    <source>
        <dbReference type="Proteomes" id="UP001175097"/>
    </source>
</evidence>
<protein>
    <submittedName>
        <fullName evidence="2">Effector binding domain-containing protein</fullName>
    </submittedName>
</protein>
<evidence type="ECO:0000313" key="2">
    <source>
        <dbReference type="EMBL" id="MDN4607896.1"/>
    </source>
</evidence>